<dbReference type="EMBL" id="LT962688">
    <property type="protein sequence ID" value="SOR30291.1"/>
    <property type="molecule type" value="Genomic_DNA"/>
</dbReference>
<dbReference type="AlphaFoldDB" id="A0A2N9ASF9"/>
<dbReference type="Pfam" id="PF21822">
    <property type="entry name" value="Phage_TAC_15"/>
    <property type="match status" value="1"/>
</dbReference>
<dbReference type="Proteomes" id="UP000233769">
    <property type="component" value="Chromosome tk0001"/>
</dbReference>
<organism evidence="1 2">
    <name type="scientific">Methylorubrum extorquens</name>
    <name type="common">Methylobacterium dichloromethanicum</name>
    <name type="synonym">Methylobacterium extorquens</name>
    <dbReference type="NCBI Taxonomy" id="408"/>
    <lineage>
        <taxon>Bacteria</taxon>
        <taxon>Pseudomonadati</taxon>
        <taxon>Pseudomonadota</taxon>
        <taxon>Alphaproteobacteria</taxon>
        <taxon>Hyphomicrobiales</taxon>
        <taxon>Methylobacteriaceae</taxon>
        <taxon>Methylorubrum</taxon>
    </lineage>
</organism>
<gene>
    <name evidence="1" type="ORF">TK0001_3689</name>
</gene>
<sequence length="123" mass="13511">MAAERKIGGNVYRAEQLPAEQGLDLFLRVTKVFKSAPELMGLIANGGSTDDAPGSFMALVFSDDLDRQETKELLTELVQTCRVGSDPCIIGVKPEKMAEVIKVAWFAMEVQFKDFLAESLVAR</sequence>
<evidence type="ECO:0000313" key="1">
    <source>
        <dbReference type="EMBL" id="SOR30291.1"/>
    </source>
</evidence>
<reference evidence="2" key="1">
    <citation type="submission" date="2017-10" db="EMBL/GenBank/DDBJ databases">
        <authorList>
            <person name="Regsiter A."/>
            <person name="William W."/>
        </authorList>
    </citation>
    <scope>NUCLEOTIDE SEQUENCE [LARGE SCALE GENOMIC DNA]</scope>
</reference>
<accession>A0A2N9ASF9</accession>
<name>A0A2N9ASF9_METEX</name>
<evidence type="ECO:0000313" key="2">
    <source>
        <dbReference type="Proteomes" id="UP000233769"/>
    </source>
</evidence>
<dbReference type="InterPro" id="IPR049156">
    <property type="entry name" value="Phage_chap_TAC_15-like"/>
</dbReference>
<proteinExistence type="predicted"/>
<protein>
    <submittedName>
        <fullName evidence="1">Uncharacterized protein</fullName>
    </submittedName>
</protein>